<dbReference type="Gene3D" id="2.70.98.50">
    <property type="entry name" value="putative glycoside hydrolase family protein from bacillus halodurans"/>
    <property type="match status" value="1"/>
</dbReference>
<dbReference type="OrthoDB" id="2848340at2759"/>
<dbReference type="InterPro" id="IPR008928">
    <property type="entry name" value="6-hairpin_glycosidase_sf"/>
</dbReference>
<dbReference type="PANTHER" id="PTHR31084:SF18">
    <property type="entry name" value="GLYCOSYL HYDROLASE FAMILY 95 N-TERMINAL DOMAIN-CONTAINING PROTEIN"/>
    <property type="match status" value="1"/>
</dbReference>
<dbReference type="GO" id="GO:0005975">
    <property type="term" value="P:carbohydrate metabolic process"/>
    <property type="evidence" value="ECO:0007669"/>
    <property type="project" value="InterPro"/>
</dbReference>
<accession>A0A9P9JSA3</accession>
<dbReference type="InterPro" id="IPR049053">
    <property type="entry name" value="AFCA-like_C"/>
</dbReference>
<dbReference type="InterPro" id="IPR054363">
    <property type="entry name" value="GH95_cat"/>
</dbReference>
<dbReference type="Pfam" id="PF14498">
    <property type="entry name" value="Glyco_hyd_65N_2"/>
    <property type="match status" value="1"/>
</dbReference>
<proteinExistence type="predicted"/>
<dbReference type="PIRSF" id="PIRSF007663">
    <property type="entry name" value="UCP007663"/>
    <property type="match status" value="1"/>
</dbReference>
<keyword evidence="5" id="KW-1185">Reference proteome</keyword>
<evidence type="ECO:0000259" key="1">
    <source>
        <dbReference type="Pfam" id="PF14498"/>
    </source>
</evidence>
<dbReference type="PANTHER" id="PTHR31084">
    <property type="entry name" value="ALPHA-L-FUCOSIDASE 2"/>
    <property type="match status" value="1"/>
</dbReference>
<evidence type="ECO:0000259" key="3">
    <source>
        <dbReference type="Pfam" id="PF22124"/>
    </source>
</evidence>
<sequence length="778" mass="85973">MSEHTLFYEEPADLWEDALPIGNGRLGAMVRGTTNIEHLWINEDSVWYGGPQSRVNPAARSSLTKVRDLIDQNKIAEAEKEMFQTFTAMPHALRHYEPLGDVFLKFGHGVDPPGHYRHTVGIPIVADAAYAGDKTTKPTSYSRTLDLRTGVATTSYVYQGHEYKREVFSSLADEVICVRVSSDTQLRFSVALNRGDDIDWDRSLNKTMDSLVPIDDGHLLSGATGGKGGVNFALGFKALVAGQGSVNSFGIDTEISVDGAVVILIAGETTFRYKDADDAVRDRLAAASQKSWSELLASHVSRFSALYERVELKLPDNGQSNVSTKQRLDHVKQGGVDHGLAALLFHYGRYLLISSSVSGLPANLQGIWNCDAMPVFGSKYTININIQMNYWPAEVANLAECHDPLIDFVVDRLSVRGVETARDMYGCRGWTSHHNTDIWADTAPSDRAIHATYWNLSGAWLCLHLWEHYLYQPDLDYLRRIFPVLRGSAQFFEDYLIERDGVLVTSPSSSAENSYYIPGTRDVGCVSAGPAWDGQILRELFSACTAAGRLLGETTSSFEAVLGRLPTPQIGRHGQIMEWKDDVDEVEPGHRHVSHLWGLYPGNTIKGATLHAAARQTLKRRLATGGGHTGWSLAWMLCLNARLRDEDAAATGIRKMLTTAVLDNLLANHPPFQIDGNFGFTAGIAEMLVQSQEDGYIDLLPCLPTCWEVGGSVRGLRVRGGIETNIKWQAGKLVEVALITKEPQKVICRTHPDRLEEGTGERHIDLVPGYLLILTSRW</sequence>
<dbReference type="EMBL" id="JAGTJS010000040">
    <property type="protein sequence ID" value="KAH7230265.1"/>
    <property type="molecule type" value="Genomic_DNA"/>
</dbReference>
<comment type="caution">
    <text evidence="4">The sequence shown here is derived from an EMBL/GenBank/DDBJ whole genome shotgun (WGS) entry which is preliminary data.</text>
</comment>
<dbReference type="GO" id="GO:0004560">
    <property type="term" value="F:alpha-L-fucosidase activity"/>
    <property type="evidence" value="ECO:0007669"/>
    <property type="project" value="InterPro"/>
</dbReference>
<dbReference type="SUPFAM" id="SSF48208">
    <property type="entry name" value="Six-hairpin glycosidases"/>
    <property type="match status" value="1"/>
</dbReference>
<dbReference type="Pfam" id="PF22124">
    <property type="entry name" value="Glyco_hydro_95_cat"/>
    <property type="match status" value="1"/>
</dbReference>
<dbReference type="InterPro" id="IPR016518">
    <property type="entry name" value="Alpha-L-fucosidase"/>
</dbReference>
<feature type="domain" description="Alpha fucosidase A-like C-terminal" evidence="2">
    <location>
        <begin position="690"/>
        <end position="751"/>
    </location>
</feature>
<gene>
    <name evidence="4" type="ORF">B0J15DRAFT_506473</name>
</gene>
<dbReference type="Gene3D" id="1.50.10.10">
    <property type="match status" value="1"/>
</dbReference>
<organism evidence="4 5">
    <name type="scientific">Fusarium solani</name>
    <name type="common">Filamentous fungus</name>
    <dbReference type="NCBI Taxonomy" id="169388"/>
    <lineage>
        <taxon>Eukaryota</taxon>
        <taxon>Fungi</taxon>
        <taxon>Dikarya</taxon>
        <taxon>Ascomycota</taxon>
        <taxon>Pezizomycotina</taxon>
        <taxon>Sordariomycetes</taxon>
        <taxon>Hypocreomycetidae</taxon>
        <taxon>Hypocreales</taxon>
        <taxon>Nectriaceae</taxon>
        <taxon>Fusarium</taxon>
        <taxon>Fusarium solani species complex</taxon>
    </lineage>
</organism>
<evidence type="ECO:0000259" key="2">
    <source>
        <dbReference type="Pfam" id="PF21307"/>
    </source>
</evidence>
<feature type="domain" description="Glycosyl hydrolase family 95 catalytic" evidence="3">
    <location>
        <begin position="291"/>
        <end position="688"/>
    </location>
</feature>
<evidence type="ECO:0000313" key="5">
    <source>
        <dbReference type="Proteomes" id="UP000736672"/>
    </source>
</evidence>
<dbReference type="InterPro" id="IPR012341">
    <property type="entry name" value="6hp_glycosidase-like_sf"/>
</dbReference>
<reference evidence="4" key="1">
    <citation type="journal article" date="2021" name="Nat. Commun.">
        <title>Genetic determinants of endophytism in the Arabidopsis root mycobiome.</title>
        <authorList>
            <person name="Mesny F."/>
            <person name="Miyauchi S."/>
            <person name="Thiergart T."/>
            <person name="Pickel B."/>
            <person name="Atanasova L."/>
            <person name="Karlsson M."/>
            <person name="Huettel B."/>
            <person name="Barry K.W."/>
            <person name="Haridas S."/>
            <person name="Chen C."/>
            <person name="Bauer D."/>
            <person name="Andreopoulos W."/>
            <person name="Pangilinan J."/>
            <person name="LaButti K."/>
            <person name="Riley R."/>
            <person name="Lipzen A."/>
            <person name="Clum A."/>
            <person name="Drula E."/>
            <person name="Henrissat B."/>
            <person name="Kohler A."/>
            <person name="Grigoriev I.V."/>
            <person name="Martin F.M."/>
            <person name="Hacquard S."/>
        </authorList>
    </citation>
    <scope>NUCLEOTIDE SEQUENCE</scope>
    <source>
        <strain evidence="4">FSSC 5 MPI-SDFR-AT-0091</strain>
    </source>
</reference>
<feature type="domain" description="Glycosyl hydrolase family 95 N-terminal" evidence="1">
    <location>
        <begin position="6"/>
        <end position="272"/>
    </location>
</feature>
<dbReference type="InterPro" id="IPR027414">
    <property type="entry name" value="GH95_N_dom"/>
</dbReference>
<name>A0A9P9JSA3_FUSSL</name>
<dbReference type="Pfam" id="PF21307">
    <property type="entry name" value="Glyco_hydro_95_C"/>
    <property type="match status" value="1"/>
</dbReference>
<dbReference type="AlphaFoldDB" id="A0A9P9JSA3"/>
<evidence type="ECO:0000313" key="4">
    <source>
        <dbReference type="EMBL" id="KAH7230265.1"/>
    </source>
</evidence>
<protein>
    <submittedName>
        <fullName evidence="4">Alpha-L-fucosidase</fullName>
    </submittedName>
</protein>
<dbReference type="Proteomes" id="UP000736672">
    <property type="component" value="Unassembled WGS sequence"/>
</dbReference>